<dbReference type="Pfam" id="PF00440">
    <property type="entry name" value="TetR_N"/>
    <property type="match status" value="1"/>
</dbReference>
<evidence type="ECO:0000256" key="1">
    <source>
        <dbReference type="ARBA" id="ARBA00023125"/>
    </source>
</evidence>
<protein>
    <recommendedName>
        <fullName evidence="3">HTH tetR-type domain-containing protein</fullName>
    </recommendedName>
</protein>
<dbReference type="EMBL" id="CADCWC010000360">
    <property type="protein sequence ID" value="CAA9547096.1"/>
    <property type="molecule type" value="Genomic_DNA"/>
</dbReference>
<dbReference type="PROSITE" id="PS50977">
    <property type="entry name" value="HTH_TETR_2"/>
    <property type="match status" value="1"/>
</dbReference>
<gene>
    <name evidence="4" type="ORF">AVDCRST_MAG79-2397</name>
</gene>
<keyword evidence="1 2" id="KW-0238">DNA-binding</keyword>
<name>A0A6J4UCY1_9ACTN</name>
<feature type="DNA-binding region" description="H-T-H motif" evidence="2">
    <location>
        <begin position="36"/>
        <end position="55"/>
    </location>
</feature>
<dbReference type="InterPro" id="IPR009057">
    <property type="entry name" value="Homeodomain-like_sf"/>
</dbReference>
<feature type="domain" description="HTH tetR-type" evidence="3">
    <location>
        <begin position="13"/>
        <end position="73"/>
    </location>
</feature>
<dbReference type="PANTHER" id="PTHR30055:SF223">
    <property type="entry name" value="HTH-TYPE TRANSCRIPTIONAL REGULATOR UIDR"/>
    <property type="match status" value="1"/>
</dbReference>
<dbReference type="InterPro" id="IPR001647">
    <property type="entry name" value="HTH_TetR"/>
</dbReference>
<accession>A0A6J4UCY1</accession>
<reference evidence="4" key="1">
    <citation type="submission" date="2020-02" db="EMBL/GenBank/DDBJ databases">
        <authorList>
            <person name="Meier V. D."/>
        </authorList>
    </citation>
    <scope>NUCLEOTIDE SEQUENCE</scope>
    <source>
        <strain evidence="4">AVDCRST_MAG79</strain>
    </source>
</reference>
<dbReference type="GO" id="GO:0000976">
    <property type="term" value="F:transcription cis-regulatory region binding"/>
    <property type="evidence" value="ECO:0007669"/>
    <property type="project" value="TreeGrafter"/>
</dbReference>
<dbReference type="AlphaFoldDB" id="A0A6J4UCY1"/>
<evidence type="ECO:0000259" key="3">
    <source>
        <dbReference type="PROSITE" id="PS50977"/>
    </source>
</evidence>
<dbReference type="PRINTS" id="PR00455">
    <property type="entry name" value="HTHTETR"/>
</dbReference>
<evidence type="ECO:0000313" key="4">
    <source>
        <dbReference type="EMBL" id="CAA9547096.1"/>
    </source>
</evidence>
<sequence length="197" mass="22214">MPDPKRRTRLSPEVRRDQLLDAAATVIADEGTQAMTMERVAVRGGVSKALVYRYFGTRSALLVELYERESDTQPLANRIRGARTFEDRLRAITAPYFDAVERSGLLFHRLVGEKSIEEDVESFRRQTRASVLRFWVTQLRTEGLDREQATAFATMFQAAVEAAGGLVARREVGREVAEEQFYESALAALEAAKRSAR</sequence>
<dbReference type="InterPro" id="IPR050109">
    <property type="entry name" value="HTH-type_TetR-like_transc_reg"/>
</dbReference>
<dbReference type="PANTHER" id="PTHR30055">
    <property type="entry name" value="HTH-TYPE TRANSCRIPTIONAL REGULATOR RUTR"/>
    <property type="match status" value="1"/>
</dbReference>
<dbReference type="GO" id="GO:0003700">
    <property type="term" value="F:DNA-binding transcription factor activity"/>
    <property type="evidence" value="ECO:0007669"/>
    <property type="project" value="TreeGrafter"/>
</dbReference>
<dbReference type="SUPFAM" id="SSF46689">
    <property type="entry name" value="Homeodomain-like"/>
    <property type="match status" value="1"/>
</dbReference>
<organism evidence="4">
    <name type="scientific">uncultured Thermoleophilia bacterium</name>
    <dbReference type="NCBI Taxonomy" id="1497501"/>
    <lineage>
        <taxon>Bacteria</taxon>
        <taxon>Bacillati</taxon>
        <taxon>Actinomycetota</taxon>
        <taxon>Thermoleophilia</taxon>
        <taxon>environmental samples</taxon>
    </lineage>
</organism>
<proteinExistence type="predicted"/>
<evidence type="ECO:0000256" key="2">
    <source>
        <dbReference type="PROSITE-ProRule" id="PRU00335"/>
    </source>
</evidence>
<dbReference type="Gene3D" id="1.10.357.10">
    <property type="entry name" value="Tetracycline Repressor, domain 2"/>
    <property type="match status" value="1"/>
</dbReference>
<feature type="non-terminal residue" evidence="4">
    <location>
        <position position="197"/>
    </location>
</feature>